<dbReference type="EMBL" id="JBHLWP010000011">
    <property type="protein sequence ID" value="MFC0252722.1"/>
    <property type="molecule type" value="Genomic_DNA"/>
</dbReference>
<evidence type="ECO:0000313" key="3">
    <source>
        <dbReference type="EMBL" id="MFC0252722.1"/>
    </source>
</evidence>
<dbReference type="InterPro" id="IPR025205">
    <property type="entry name" value="PilX/PilW_C"/>
</dbReference>
<gene>
    <name evidence="3" type="ORF">ACFFJK_12560</name>
</gene>
<protein>
    <submittedName>
        <fullName evidence="3">Pilus assembly protein</fullName>
    </submittedName>
</protein>
<feature type="domain" description="PilX/PilW C-terminal" evidence="2">
    <location>
        <begin position="138"/>
        <end position="189"/>
    </location>
</feature>
<dbReference type="Pfam" id="PF13681">
    <property type="entry name" value="PilX"/>
    <property type="match status" value="1"/>
</dbReference>
<comment type="caution">
    <text evidence="3">The sequence shown here is derived from an EMBL/GenBank/DDBJ whole genome shotgun (WGS) entry which is preliminary data.</text>
</comment>
<dbReference type="PANTHER" id="PTHR24637">
    <property type="entry name" value="COLLAGEN"/>
    <property type="match status" value="1"/>
</dbReference>
<dbReference type="PANTHER" id="PTHR24637:SF377">
    <property type="entry name" value="COLLAGEN TYPE IX ALPHA 1 CHAIN"/>
    <property type="match status" value="1"/>
</dbReference>
<accession>A0ABV6FHC1</accession>
<feature type="compositionally biased region" description="Low complexity" evidence="1">
    <location>
        <begin position="201"/>
        <end position="213"/>
    </location>
</feature>
<evidence type="ECO:0000256" key="1">
    <source>
        <dbReference type="SAM" id="MobiDB-lite"/>
    </source>
</evidence>
<keyword evidence="4" id="KW-1185">Reference proteome</keyword>
<dbReference type="Proteomes" id="UP001589773">
    <property type="component" value="Unassembled WGS sequence"/>
</dbReference>
<evidence type="ECO:0000259" key="2">
    <source>
        <dbReference type="Pfam" id="PF13681"/>
    </source>
</evidence>
<evidence type="ECO:0000313" key="4">
    <source>
        <dbReference type="Proteomes" id="UP001589773"/>
    </source>
</evidence>
<organism evidence="3 4">
    <name type="scientific">Massilia consociata</name>
    <dbReference type="NCBI Taxonomy" id="760117"/>
    <lineage>
        <taxon>Bacteria</taxon>
        <taxon>Pseudomonadati</taxon>
        <taxon>Pseudomonadota</taxon>
        <taxon>Betaproteobacteria</taxon>
        <taxon>Burkholderiales</taxon>
        <taxon>Oxalobacteraceae</taxon>
        <taxon>Telluria group</taxon>
        <taxon>Massilia</taxon>
    </lineage>
</organism>
<feature type="region of interest" description="Disordered" evidence="1">
    <location>
        <begin position="201"/>
        <end position="263"/>
    </location>
</feature>
<proteinExistence type="predicted"/>
<reference evidence="3 4" key="1">
    <citation type="submission" date="2024-09" db="EMBL/GenBank/DDBJ databases">
        <authorList>
            <person name="Sun Q."/>
            <person name="Mori K."/>
        </authorList>
    </citation>
    <scope>NUCLEOTIDE SEQUENCE [LARGE SCALE GENOMIC DNA]</scope>
    <source>
        <strain evidence="3 4">CCM 7792</strain>
    </source>
</reference>
<sequence length="281" mass="27836">MDASKMTRWSRRPERGAALLTALLLMLAVLMTSIAAARSAIYGARAAGHERDRLLALHGAMAALADAEHDIEGGADAASARAAALANAAAAAFADGCGGAPPYDGLCAHAADSGDILAALADEEGPGVLLGSYTGALIAAGEGALAAQAPRYLIELMPSGPEAMLYRVTALGFGSAGTTQVAIEAYYRKLVAAGAPAGPPGAAGLPGNPGNPGMPDREGPRGPDNPPGLPGPPEPGQSGQAKPPGAPGTPGGPGMRVGWREIGNLQEALAAAGASMNTERR</sequence>
<feature type="compositionally biased region" description="Pro residues" evidence="1">
    <location>
        <begin position="223"/>
        <end position="235"/>
    </location>
</feature>
<dbReference type="RefSeq" id="WP_379679531.1">
    <property type="nucleotide sequence ID" value="NZ_JBHLWP010000011.1"/>
</dbReference>
<name>A0ABV6FHC1_9BURK</name>